<proteinExistence type="predicted"/>
<feature type="signal peptide" evidence="1">
    <location>
        <begin position="1"/>
        <end position="21"/>
    </location>
</feature>
<name>A0ABW0TN39_9BACL</name>
<comment type="caution">
    <text evidence="3">The sequence shown here is derived from an EMBL/GenBank/DDBJ whole genome shotgun (WGS) entry which is preliminary data.</text>
</comment>
<evidence type="ECO:0000259" key="2">
    <source>
        <dbReference type="Pfam" id="PF13115"/>
    </source>
</evidence>
<dbReference type="EMBL" id="JBHSNO010000008">
    <property type="protein sequence ID" value="MFC5590587.1"/>
    <property type="molecule type" value="Genomic_DNA"/>
</dbReference>
<reference evidence="4" key="1">
    <citation type="journal article" date="2019" name="Int. J. Syst. Evol. Microbiol.">
        <title>The Global Catalogue of Microorganisms (GCM) 10K type strain sequencing project: providing services to taxonomists for standard genome sequencing and annotation.</title>
        <authorList>
            <consortium name="The Broad Institute Genomics Platform"/>
            <consortium name="The Broad Institute Genome Sequencing Center for Infectious Disease"/>
            <person name="Wu L."/>
            <person name="Ma J."/>
        </authorList>
    </citation>
    <scope>NUCLEOTIDE SEQUENCE [LARGE SCALE GENOMIC DNA]</scope>
    <source>
        <strain evidence="4">CGMCC 4.1434</strain>
    </source>
</reference>
<dbReference type="Pfam" id="PF13115">
    <property type="entry name" value="YtkA"/>
    <property type="match status" value="2"/>
</dbReference>
<organism evidence="3 4">
    <name type="scientific">Sporosarcina soli</name>
    <dbReference type="NCBI Taxonomy" id="334736"/>
    <lineage>
        <taxon>Bacteria</taxon>
        <taxon>Bacillati</taxon>
        <taxon>Bacillota</taxon>
        <taxon>Bacilli</taxon>
        <taxon>Bacillales</taxon>
        <taxon>Caryophanaceae</taxon>
        <taxon>Sporosarcina</taxon>
    </lineage>
</organism>
<dbReference type="InterPro" id="IPR032693">
    <property type="entry name" value="YtkA-like_dom"/>
</dbReference>
<keyword evidence="1" id="KW-0732">Signal</keyword>
<feature type="chain" id="PRO_5047068340" evidence="1">
    <location>
        <begin position="22"/>
        <end position="251"/>
    </location>
</feature>
<dbReference type="PROSITE" id="PS51257">
    <property type="entry name" value="PROKAR_LIPOPROTEIN"/>
    <property type="match status" value="1"/>
</dbReference>
<accession>A0ABW0TN39</accession>
<dbReference type="RefSeq" id="WP_381437275.1">
    <property type="nucleotide sequence ID" value="NZ_JBHSNO010000008.1"/>
</dbReference>
<feature type="domain" description="YtkA-like" evidence="2">
    <location>
        <begin position="152"/>
        <end position="232"/>
    </location>
</feature>
<dbReference type="InterPro" id="IPR035986">
    <property type="entry name" value="PKD_dom_sf"/>
</dbReference>
<evidence type="ECO:0000256" key="1">
    <source>
        <dbReference type="SAM" id="SignalP"/>
    </source>
</evidence>
<protein>
    <submittedName>
        <fullName evidence="3">FixH family protein</fullName>
    </submittedName>
</protein>
<evidence type="ECO:0000313" key="3">
    <source>
        <dbReference type="EMBL" id="MFC5590587.1"/>
    </source>
</evidence>
<gene>
    <name evidence="3" type="ORF">ACFPRA_16900</name>
</gene>
<dbReference type="SUPFAM" id="SSF49299">
    <property type="entry name" value="PKD domain"/>
    <property type="match status" value="1"/>
</dbReference>
<dbReference type="Proteomes" id="UP001596109">
    <property type="component" value="Unassembled WGS sequence"/>
</dbReference>
<keyword evidence="4" id="KW-1185">Reference proteome</keyword>
<sequence>MKKLFGLVWLVVVLGILVACAEDTPTNDTADDMPVPIAVELTVTEEAEVNAPVAMAAVVTQGDDKVEDANEVVFEVWEEGQKDASVRIEATNEKEGLYSSETSFDHDGRFHIQVHVTARGMHSMPVKEVTVGDGGHYEEHAEEGHEHGHGHADGFSMHFVQPENVKGNEATDLVVHLELDEKPLEQARVRYEIWSETDADQRAWVEAEETKAGEYAASHTFTEPGTFQIQIHVEDEHDLHEHETHTIEVNE</sequence>
<feature type="domain" description="YtkA-like" evidence="2">
    <location>
        <begin position="37"/>
        <end position="115"/>
    </location>
</feature>
<evidence type="ECO:0000313" key="4">
    <source>
        <dbReference type="Proteomes" id="UP001596109"/>
    </source>
</evidence>